<dbReference type="OrthoDB" id="2489132at2"/>
<organism evidence="4 5">
    <name type="scientific">Bordetella genomosp. 5</name>
    <dbReference type="NCBI Taxonomy" id="1395608"/>
    <lineage>
        <taxon>Bacteria</taxon>
        <taxon>Pseudomonadati</taxon>
        <taxon>Pseudomonadota</taxon>
        <taxon>Betaproteobacteria</taxon>
        <taxon>Burkholderiales</taxon>
        <taxon>Alcaligenaceae</taxon>
        <taxon>Bordetella</taxon>
    </lineage>
</organism>
<keyword evidence="5" id="KW-1185">Reference proteome</keyword>
<reference evidence="4 5" key="1">
    <citation type="submission" date="2017-05" db="EMBL/GenBank/DDBJ databases">
        <title>Complete and WGS of Bordetella genogroups.</title>
        <authorList>
            <person name="Spilker T."/>
            <person name="LiPuma J."/>
        </authorList>
    </citation>
    <scope>NUCLEOTIDE SEQUENCE [LARGE SCALE GENOMIC DNA]</scope>
    <source>
        <strain evidence="4 5">AU10456</strain>
    </source>
</reference>
<feature type="domain" description="Methyl-accepting transducer" evidence="3">
    <location>
        <begin position="56"/>
        <end position="299"/>
    </location>
</feature>
<dbReference type="SUPFAM" id="SSF58104">
    <property type="entry name" value="Methyl-accepting chemotaxis protein (MCP) signaling domain"/>
    <property type="match status" value="1"/>
</dbReference>
<name>A0A261TZ77_9BORD</name>
<accession>A0A261TZ77</accession>
<dbReference type="PANTHER" id="PTHR32089">
    <property type="entry name" value="METHYL-ACCEPTING CHEMOTAXIS PROTEIN MCPB"/>
    <property type="match status" value="1"/>
</dbReference>
<proteinExistence type="predicted"/>
<dbReference type="RefSeq" id="WP_094799423.1">
    <property type="nucleotide sequence ID" value="NZ_NEVN01000004.1"/>
</dbReference>
<dbReference type="SMART" id="SM00283">
    <property type="entry name" value="MA"/>
    <property type="match status" value="1"/>
</dbReference>
<dbReference type="GO" id="GO:0007165">
    <property type="term" value="P:signal transduction"/>
    <property type="evidence" value="ECO:0007669"/>
    <property type="project" value="UniProtKB-KW"/>
</dbReference>
<dbReference type="GO" id="GO:0016020">
    <property type="term" value="C:membrane"/>
    <property type="evidence" value="ECO:0007669"/>
    <property type="project" value="InterPro"/>
</dbReference>
<dbReference type="PANTHER" id="PTHR32089:SF112">
    <property type="entry name" value="LYSOZYME-LIKE PROTEIN-RELATED"/>
    <property type="match status" value="1"/>
</dbReference>
<keyword evidence="1 2" id="KW-0807">Transducer</keyword>
<evidence type="ECO:0000313" key="4">
    <source>
        <dbReference type="EMBL" id="OZI53923.1"/>
    </source>
</evidence>
<evidence type="ECO:0000256" key="1">
    <source>
        <dbReference type="ARBA" id="ARBA00023224"/>
    </source>
</evidence>
<sequence>MASRTVRVGGLWRLLRRLNRGQATLAQRAWSLSPASWPLYRFLGQIRTRIITVRQASIDIALNTARTQFQAGQCAGLTREQAGAAEALAASSSQIAGLSATTSSHAREIAQVCGDNLHTARQAQAALQEVHERIERMSAHMAEFGATVAQLTERARSVSDISRLIKDIALQTQLLALNAGVEAARAGDAGRGFAVVATEVGRLAERVNAATGEIGRHTGEMLELVEATQGRTGTLATDVQACDGRLGGTRRDFDGFVRDFDGMNRQVTEVVGAIDEVDQTNQAMSAEVGRVAALAGDVQARVAAISGEVDRIRNQTEGVQEVLAGMRTGNTPFDLLNDAVLAFRDEAAALLGAARARGLDVFDRDYRRIAASDPPRFHTSYDQVIDAALTRLLDRVLDAIPGGSYALIVDARGYAPAHNSRYSHPPCGDPAVDTARSRNKRIFNDPVGARLASNTGSLLFQTYPRDTGEIVNDVSIPLYLGPEHWGAVRIGLDFARFREMVESGAARVDRAWAPA</sequence>
<evidence type="ECO:0000259" key="3">
    <source>
        <dbReference type="PROSITE" id="PS50111"/>
    </source>
</evidence>
<dbReference type="Pfam" id="PF00015">
    <property type="entry name" value="MCPsignal"/>
    <property type="match status" value="1"/>
</dbReference>
<dbReference type="PROSITE" id="PS50111">
    <property type="entry name" value="CHEMOTAXIS_TRANSDUC_2"/>
    <property type="match status" value="1"/>
</dbReference>
<dbReference type="InterPro" id="IPR004089">
    <property type="entry name" value="MCPsignal_dom"/>
</dbReference>
<dbReference type="AlphaFoldDB" id="A0A261TZ77"/>
<dbReference type="Proteomes" id="UP000216913">
    <property type="component" value="Unassembled WGS sequence"/>
</dbReference>
<protein>
    <submittedName>
        <fullName evidence="4">Chemotaxis protein</fullName>
    </submittedName>
</protein>
<dbReference type="Gene3D" id="1.10.287.950">
    <property type="entry name" value="Methyl-accepting chemotaxis protein"/>
    <property type="match status" value="1"/>
</dbReference>
<evidence type="ECO:0000313" key="5">
    <source>
        <dbReference type="Proteomes" id="UP000216913"/>
    </source>
</evidence>
<dbReference type="EMBL" id="NEVP01000004">
    <property type="protein sequence ID" value="OZI53923.1"/>
    <property type="molecule type" value="Genomic_DNA"/>
</dbReference>
<comment type="caution">
    <text evidence="4">The sequence shown here is derived from an EMBL/GenBank/DDBJ whole genome shotgun (WGS) entry which is preliminary data.</text>
</comment>
<evidence type="ECO:0000256" key="2">
    <source>
        <dbReference type="PROSITE-ProRule" id="PRU00284"/>
    </source>
</evidence>
<gene>
    <name evidence="4" type="ORF">CAL25_08210</name>
</gene>